<accession>A0A3A2Z0J3</accession>
<comment type="caution">
    <text evidence="2">The sequence shown here is derived from an EMBL/GenBank/DDBJ whole genome shotgun (WGS) entry which is preliminary data.</text>
</comment>
<organism evidence="2 3">
    <name type="scientific">Aspergillus sclerotialis</name>
    <dbReference type="NCBI Taxonomy" id="2070753"/>
    <lineage>
        <taxon>Eukaryota</taxon>
        <taxon>Fungi</taxon>
        <taxon>Dikarya</taxon>
        <taxon>Ascomycota</taxon>
        <taxon>Pezizomycotina</taxon>
        <taxon>Eurotiomycetes</taxon>
        <taxon>Eurotiomycetidae</taxon>
        <taxon>Eurotiales</taxon>
        <taxon>Aspergillaceae</taxon>
        <taxon>Aspergillus</taxon>
        <taxon>Aspergillus subgen. Polypaecilum</taxon>
    </lineage>
</organism>
<dbReference type="Proteomes" id="UP000266188">
    <property type="component" value="Unassembled WGS sequence"/>
</dbReference>
<proteinExistence type="predicted"/>
<feature type="region of interest" description="Disordered" evidence="1">
    <location>
        <begin position="1"/>
        <end position="62"/>
    </location>
</feature>
<sequence>SILDGPKEDRKEQVEQAARKVDVDEDYDNNSEDDKRAPPSAALSSPQVGAPPSVTPKQENAA</sequence>
<reference evidence="3" key="1">
    <citation type="submission" date="2017-02" db="EMBL/GenBank/DDBJ databases">
        <authorList>
            <person name="Tafer H."/>
            <person name="Lopandic K."/>
        </authorList>
    </citation>
    <scope>NUCLEOTIDE SEQUENCE [LARGE SCALE GENOMIC DNA]</scope>
    <source>
        <strain evidence="3">CBS 366.77</strain>
    </source>
</reference>
<gene>
    <name evidence="2" type="ORF">PHISCL_11021</name>
</gene>
<keyword evidence="3" id="KW-1185">Reference proteome</keyword>
<dbReference type="EMBL" id="MVGC01003432">
    <property type="protein sequence ID" value="RJE16642.1"/>
    <property type="molecule type" value="Genomic_DNA"/>
</dbReference>
<evidence type="ECO:0000313" key="3">
    <source>
        <dbReference type="Proteomes" id="UP000266188"/>
    </source>
</evidence>
<dbReference type="STRING" id="2070753.A0A3A2Z0J3"/>
<evidence type="ECO:0000313" key="2">
    <source>
        <dbReference type="EMBL" id="RJE16642.1"/>
    </source>
</evidence>
<feature type="compositionally biased region" description="Basic and acidic residues" evidence="1">
    <location>
        <begin position="1"/>
        <end position="22"/>
    </location>
</feature>
<dbReference type="AlphaFoldDB" id="A0A3A2Z0J3"/>
<name>A0A3A2Z0J3_9EURO</name>
<feature type="non-terminal residue" evidence="2">
    <location>
        <position position="1"/>
    </location>
</feature>
<evidence type="ECO:0000256" key="1">
    <source>
        <dbReference type="SAM" id="MobiDB-lite"/>
    </source>
</evidence>
<protein>
    <submittedName>
        <fullName evidence="2">Uncharacterized protein</fullName>
    </submittedName>
</protein>